<proteinExistence type="predicted"/>
<dbReference type="EMBL" id="CAEFZW010000003">
    <property type="protein sequence ID" value="CAB4253556.1"/>
    <property type="molecule type" value="Genomic_DNA"/>
</dbReference>
<comment type="caution">
    <text evidence="3">The sequence shown here is derived from an EMBL/GenBank/DDBJ whole genome shotgun (WGS) entry which is preliminary data.</text>
</comment>
<accession>A0A8H2ZFM3</accession>
<dbReference type="Proteomes" id="UP000644660">
    <property type="component" value="Unassembled WGS sequence"/>
</dbReference>
<evidence type="ECO:0000256" key="2">
    <source>
        <dbReference type="ARBA" id="ARBA00023128"/>
    </source>
</evidence>
<protein>
    <submittedName>
        <fullName evidence="3">Uncharacterized protein</fullName>
    </submittedName>
</protein>
<comment type="subcellular location">
    <subcellularLocation>
        <location evidence="1">Mitochondrion</location>
    </subcellularLocation>
</comment>
<evidence type="ECO:0000313" key="3">
    <source>
        <dbReference type="EMBL" id="CAB4253556.1"/>
    </source>
</evidence>
<gene>
    <name evidence="3" type="ORF">KABA2_03S01012</name>
</gene>
<reference evidence="3 4" key="1">
    <citation type="submission" date="2020-05" db="EMBL/GenBank/DDBJ databases">
        <authorList>
            <person name="Casaregola S."/>
            <person name="Devillers H."/>
            <person name="Grondin C."/>
        </authorList>
    </citation>
    <scope>NUCLEOTIDE SEQUENCE [LARGE SCALE GENOMIC DNA]</scope>
    <source>
        <strain evidence="3 4">CLIB 1767</strain>
    </source>
</reference>
<evidence type="ECO:0000313" key="4">
    <source>
        <dbReference type="Proteomes" id="UP000644660"/>
    </source>
</evidence>
<dbReference type="Pfam" id="PF08692">
    <property type="entry name" value="Pet20"/>
    <property type="match status" value="1"/>
</dbReference>
<dbReference type="GO" id="GO:0005739">
    <property type="term" value="C:mitochondrion"/>
    <property type="evidence" value="ECO:0007669"/>
    <property type="project" value="UniProtKB-SubCell"/>
</dbReference>
<keyword evidence="4" id="KW-1185">Reference proteome</keyword>
<dbReference type="AlphaFoldDB" id="A0A8H2ZFM3"/>
<organism evidence="3 4">
    <name type="scientific">Maudiozyma barnettii</name>
    <dbReference type="NCBI Taxonomy" id="61262"/>
    <lineage>
        <taxon>Eukaryota</taxon>
        <taxon>Fungi</taxon>
        <taxon>Dikarya</taxon>
        <taxon>Ascomycota</taxon>
        <taxon>Saccharomycotina</taxon>
        <taxon>Saccharomycetes</taxon>
        <taxon>Saccharomycetales</taxon>
        <taxon>Saccharomycetaceae</taxon>
        <taxon>Maudiozyma</taxon>
    </lineage>
</organism>
<dbReference type="RefSeq" id="XP_041405444.1">
    <property type="nucleotide sequence ID" value="XM_041549510.1"/>
</dbReference>
<dbReference type="OrthoDB" id="4070119at2759"/>
<evidence type="ECO:0000256" key="1">
    <source>
        <dbReference type="ARBA" id="ARBA00004173"/>
    </source>
</evidence>
<sequence length="516" mass="59397">MNILTNFRLTSPCIGNPINIHKNKVVFSISLMNKRFISTLKGKQQDKINENCNKAAEQSTSNATIANNISNTNKIMVKNRITNNLASKENKKYTLVPKVPTTEYISISDIETEGLFAGYRPLFLGKSTLQGSEYFSKYDTNSMSSSLANSKLVDIITSSLKNPEKASQLYQLLSEIKDNDYDESDEKEISHSARKTPIVPWDASIGGMLYTDDPFRNVPKMIVSKLKPFEPLTEDNVKQETTDATNSMIVMKVHNPRINDDLEMVNLFDKDSTDKKLFYRKYNNDGTNSSTSRLDIKKIAKQRKIFNTEHKKMAYDQKFINDDQHILRAEIKSLLNYLSNVFYEQSGLTVYADSKPCLLPLNTYVQLTKSSGRTNRLFLRKTIIDQIFPIYNTILASHESAADIAKFKTLIMSKINTIVKKLTQTIPSICFTDSTKSIDCLIRLSPVPGFKRMYWLKPTKRHYTFWGHNSDKQYSLRLKNNEYITRNGVKHMKYPNYINWRTVGDAFDNWDYFTRL</sequence>
<dbReference type="InterPro" id="IPR014804">
    <property type="entry name" value="Pet20-like"/>
</dbReference>
<name>A0A8H2ZFM3_9SACH</name>
<dbReference type="GeneID" id="64856563"/>
<keyword evidence="2" id="KW-0496">Mitochondrion</keyword>